<name>A0A371HU59_MUCPR</name>
<dbReference type="Proteomes" id="UP000257109">
    <property type="component" value="Unassembled WGS sequence"/>
</dbReference>
<dbReference type="EMBL" id="QJKJ01001706">
    <property type="protein sequence ID" value="RDY06326.1"/>
    <property type="molecule type" value="Genomic_DNA"/>
</dbReference>
<feature type="compositionally biased region" description="Polar residues" evidence="1">
    <location>
        <begin position="67"/>
        <end position="79"/>
    </location>
</feature>
<protein>
    <recommendedName>
        <fullName evidence="4">CCHC-type domain-containing protein</fullName>
    </recommendedName>
</protein>
<dbReference type="SUPFAM" id="SSF57756">
    <property type="entry name" value="Retrovirus zinc finger-like domains"/>
    <property type="match status" value="1"/>
</dbReference>
<organism evidence="2 3">
    <name type="scientific">Mucuna pruriens</name>
    <name type="common">Velvet bean</name>
    <name type="synonym">Dolichos pruriens</name>
    <dbReference type="NCBI Taxonomy" id="157652"/>
    <lineage>
        <taxon>Eukaryota</taxon>
        <taxon>Viridiplantae</taxon>
        <taxon>Streptophyta</taxon>
        <taxon>Embryophyta</taxon>
        <taxon>Tracheophyta</taxon>
        <taxon>Spermatophyta</taxon>
        <taxon>Magnoliopsida</taxon>
        <taxon>eudicotyledons</taxon>
        <taxon>Gunneridae</taxon>
        <taxon>Pentapetalae</taxon>
        <taxon>rosids</taxon>
        <taxon>fabids</taxon>
        <taxon>Fabales</taxon>
        <taxon>Fabaceae</taxon>
        <taxon>Papilionoideae</taxon>
        <taxon>50 kb inversion clade</taxon>
        <taxon>NPAAA clade</taxon>
        <taxon>indigoferoid/millettioid clade</taxon>
        <taxon>Phaseoleae</taxon>
        <taxon>Mucuna</taxon>
    </lineage>
</organism>
<feature type="compositionally biased region" description="Basic and acidic residues" evidence="1">
    <location>
        <begin position="80"/>
        <end position="91"/>
    </location>
</feature>
<sequence>MVIDIEKVNELLSMEEKESVVDYFDRIQELINAMRAYKEKVTDQQVALQARSNYNGKGQGSWKKNKLNTNQDQGYGETSESFKGRKKDQTQKQDSNPNKGKEWKFDKRKMRCHNRHKLGHYARECWVGEGAKNKPNNRAHLA</sequence>
<dbReference type="GO" id="GO:0003676">
    <property type="term" value="F:nucleic acid binding"/>
    <property type="evidence" value="ECO:0007669"/>
    <property type="project" value="InterPro"/>
</dbReference>
<dbReference type="GO" id="GO:0008270">
    <property type="term" value="F:zinc ion binding"/>
    <property type="evidence" value="ECO:0007669"/>
    <property type="project" value="InterPro"/>
</dbReference>
<gene>
    <name evidence="2" type="ORF">CR513_09697</name>
</gene>
<accession>A0A371HU59</accession>
<dbReference type="InterPro" id="IPR036875">
    <property type="entry name" value="Znf_CCHC_sf"/>
</dbReference>
<dbReference type="OrthoDB" id="1458780at2759"/>
<feature type="region of interest" description="Disordered" evidence="1">
    <location>
        <begin position="52"/>
        <end position="108"/>
    </location>
</feature>
<evidence type="ECO:0008006" key="4">
    <source>
        <dbReference type="Google" id="ProtNLM"/>
    </source>
</evidence>
<proteinExistence type="predicted"/>
<feature type="non-terminal residue" evidence="2">
    <location>
        <position position="1"/>
    </location>
</feature>
<keyword evidence="3" id="KW-1185">Reference proteome</keyword>
<comment type="caution">
    <text evidence="2">The sequence shown here is derived from an EMBL/GenBank/DDBJ whole genome shotgun (WGS) entry which is preliminary data.</text>
</comment>
<evidence type="ECO:0000313" key="2">
    <source>
        <dbReference type="EMBL" id="RDY06326.1"/>
    </source>
</evidence>
<evidence type="ECO:0000256" key="1">
    <source>
        <dbReference type="SAM" id="MobiDB-lite"/>
    </source>
</evidence>
<dbReference type="AlphaFoldDB" id="A0A371HU59"/>
<evidence type="ECO:0000313" key="3">
    <source>
        <dbReference type="Proteomes" id="UP000257109"/>
    </source>
</evidence>
<reference evidence="2" key="1">
    <citation type="submission" date="2018-05" db="EMBL/GenBank/DDBJ databases">
        <title>Draft genome of Mucuna pruriens seed.</title>
        <authorList>
            <person name="Nnadi N.E."/>
            <person name="Vos R."/>
            <person name="Hasami M.H."/>
            <person name="Devisetty U.K."/>
            <person name="Aguiy J.C."/>
        </authorList>
    </citation>
    <scope>NUCLEOTIDE SEQUENCE [LARGE SCALE GENOMIC DNA]</scope>
    <source>
        <strain evidence="2">JCA_2017</strain>
    </source>
</reference>